<dbReference type="SMART" id="SM00392">
    <property type="entry name" value="PROF"/>
    <property type="match status" value="1"/>
</dbReference>
<feature type="region of interest" description="Disordered" evidence="3">
    <location>
        <begin position="78"/>
        <end position="149"/>
    </location>
</feature>
<evidence type="ECO:0000313" key="4">
    <source>
        <dbReference type="EMBL" id="TKR81504.1"/>
    </source>
</evidence>
<organism evidence="4">
    <name type="scientific">Steinernema carpocapsae</name>
    <name type="common">Entomopathogenic nematode</name>
    <dbReference type="NCBI Taxonomy" id="34508"/>
    <lineage>
        <taxon>Eukaryota</taxon>
        <taxon>Metazoa</taxon>
        <taxon>Ecdysozoa</taxon>
        <taxon>Nematoda</taxon>
        <taxon>Chromadorea</taxon>
        <taxon>Rhabditida</taxon>
        <taxon>Tylenchina</taxon>
        <taxon>Panagrolaimomorpha</taxon>
        <taxon>Strongyloidoidea</taxon>
        <taxon>Steinernematidae</taxon>
        <taxon>Steinernema</taxon>
    </lineage>
</organism>
<dbReference type="InterPro" id="IPR036140">
    <property type="entry name" value="PFN_sf"/>
</dbReference>
<dbReference type="InterPro" id="IPR005455">
    <property type="entry name" value="PFN_euk"/>
</dbReference>
<dbReference type="InterPro" id="IPR048278">
    <property type="entry name" value="PFN"/>
</dbReference>
<name>A0A4U5NFC5_STECR</name>
<reference evidence="4" key="1">
    <citation type="submission" date="2013-11" db="EMBL/GenBank/DDBJ databases">
        <authorList>
            <person name="Sternberg P."/>
            <person name="Dillman A."/>
            <person name="Macchietto M."/>
        </authorList>
    </citation>
    <scope>NUCLEOTIDE SEQUENCE</scope>
    <source>
        <strain evidence="4">ALL</strain>
    </source>
</reference>
<proteinExistence type="inferred from homology"/>
<evidence type="ECO:0000256" key="2">
    <source>
        <dbReference type="RuleBase" id="RU003909"/>
    </source>
</evidence>
<sequence>MASGWDAYIANLMASSSYIQRAAIVGLNDGSLWAKSTGEQEFKGTEAELTAFAAQFANTMAVPAVGTDLEGIHYVVPERKKASSSARKRRTDSSPPSPILPLSLPSSPEKMPPAPELVKPSNVSASTLLRSDIDSAPSKSNFVSRCSDK</sequence>
<feature type="compositionally biased region" description="Polar residues" evidence="3">
    <location>
        <begin position="137"/>
        <end position="149"/>
    </location>
</feature>
<comment type="similarity">
    <text evidence="1 2">Belongs to the profilin family.</text>
</comment>
<dbReference type="Pfam" id="PF00235">
    <property type="entry name" value="Profilin"/>
    <property type="match status" value="1"/>
</dbReference>
<dbReference type="GO" id="GO:0003779">
    <property type="term" value="F:actin binding"/>
    <property type="evidence" value="ECO:0007669"/>
    <property type="project" value="UniProtKB-KW"/>
</dbReference>
<dbReference type="EMBL" id="AZBU02000004">
    <property type="protein sequence ID" value="TKR81504.1"/>
    <property type="molecule type" value="Genomic_DNA"/>
</dbReference>
<reference evidence="4" key="3">
    <citation type="journal article" date="2019" name="G3 (Bethesda)">
        <title>Hybrid Assembly of the Genome of the Entomopathogenic Nematode Steinernema carpocapsae Identifies the X-Chromosome.</title>
        <authorList>
            <person name="Serra L."/>
            <person name="Macchietto M."/>
            <person name="Macias-Munoz A."/>
            <person name="McGill C.J."/>
            <person name="Rodriguez I.M."/>
            <person name="Rodriguez B."/>
            <person name="Murad R."/>
            <person name="Mortazavi A."/>
        </authorList>
    </citation>
    <scope>NUCLEOTIDE SEQUENCE</scope>
    <source>
        <strain evidence="4">ALL</strain>
    </source>
</reference>
<dbReference type="SUPFAM" id="SSF55770">
    <property type="entry name" value="Profilin (actin-binding protein)"/>
    <property type="match status" value="1"/>
</dbReference>
<protein>
    <recommendedName>
        <fullName evidence="2">Profilin</fullName>
    </recommendedName>
</protein>
<reference evidence="4" key="2">
    <citation type="journal article" date="2015" name="Genome Biol.">
        <title>Comparative genomics of Steinernema reveals deeply conserved gene regulatory networks.</title>
        <authorList>
            <person name="Dillman A.R."/>
            <person name="Macchietto M."/>
            <person name="Porter C.F."/>
            <person name="Rogers A."/>
            <person name="Williams B."/>
            <person name="Antoshechkin I."/>
            <person name="Lee M.M."/>
            <person name="Goodwin Z."/>
            <person name="Lu X."/>
            <person name="Lewis E.E."/>
            <person name="Goodrich-Blair H."/>
            <person name="Stock S.P."/>
            <person name="Adams B.J."/>
            <person name="Sternberg P.W."/>
            <person name="Mortazavi A."/>
        </authorList>
    </citation>
    <scope>NUCLEOTIDE SEQUENCE [LARGE SCALE GENOMIC DNA]</scope>
    <source>
        <strain evidence="4">ALL</strain>
    </source>
</reference>
<gene>
    <name evidence="4" type="ORF">L596_015364</name>
</gene>
<dbReference type="OrthoDB" id="421374at2759"/>
<keyword evidence="2" id="KW-0009">Actin-binding</keyword>
<dbReference type="AlphaFoldDB" id="A0A4U5NFC5"/>
<evidence type="ECO:0000256" key="1">
    <source>
        <dbReference type="ARBA" id="ARBA00010058"/>
    </source>
</evidence>
<dbReference type="Gene3D" id="3.30.450.30">
    <property type="entry name" value="Dynein light chain 2a, cytoplasmic"/>
    <property type="match status" value="1"/>
</dbReference>
<accession>A0A4U5NFC5</accession>
<evidence type="ECO:0000256" key="3">
    <source>
        <dbReference type="SAM" id="MobiDB-lite"/>
    </source>
</evidence>
<dbReference type="STRING" id="34508.A0A4U5NFC5"/>
<comment type="caution">
    <text evidence="4">The sequence shown here is derived from an EMBL/GenBank/DDBJ whole genome shotgun (WGS) entry which is preliminary data.</text>
</comment>